<dbReference type="AlphaFoldDB" id="A0A172ZCE2"/>
<dbReference type="EMBL" id="CP013023">
    <property type="protein sequence ID" value="ANF95311.1"/>
    <property type="molecule type" value="Genomic_DNA"/>
</dbReference>
<evidence type="ECO:0000313" key="1">
    <source>
        <dbReference type="EMBL" id="ANF95311.1"/>
    </source>
</evidence>
<dbReference type="InterPro" id="IPR023393">
    <property type="entry name" value="START-like_dom_sf"/>
</dbReference>
<dbReference type="Proteomes" id="UP000078148">
    <property type="component" value="Chromosome"/>
</dbReference>
<name>A0A172ZCE2_9BACL</name>
<dbReference type="SUPFAM" id="SSF55961">
    <property type="entry name" value="Bet v1-like"/>
    <property type="match status" value="1"/>
</dbReference>
<dbReference type="OrthoDB" id="5402478at2"/>
<protein>
    <recommendedName>
        <fullName evidence="3">Polyketide cyclase</fullName>
    </recommendedName>
</protein>
<reference evidence="2" key="1">
    <citation type="submission" date="2015-10" db="EMBL/GenBank/DDBJ databases">
        <title>Genome of Paenibacillus bovis sp. nov.</title>
        <authorList>
            <person name="Wu Z."/>
            <person name="Gao C."/>
            <person name="Liu Z."/>
            <person name="Zheng H."/>
        </authorList>
    </citation>
    <scope>NUCLEOTIDE SEQUENCE [LARGE SCALE GENOMIC DNA]</scope>
    <source>
        <strain evidence="2">BD3526</strain>
    </source>
</reference>
<sequence length="153" mass="18323">MGKYQFTDSWLLEADISDVWHLISHFEQINCWQGVSFDKLDDHDHPAGIGDKYLMNMKTKLWYSLSFHFHVIEKQAPYLIRMQASGDLKGYGVFRLEQVGNCTRLHYYWEAQTRKFWMNLCEPWLRPFFIWNHNRVVGEGIRGLSDYLDTRLI</sequence>
<keyword evidence="2" id="KW-1185">Reference proteome</keyword>
<dbReference type="RefSeq" id="WP_060532116.1">
    <property type="nucleotide sequence ID" value="NZ_CP013023.1"/>
</dbReference>
<gene>
    <name evidence="1" type="ORF">AR543_04295</name>
</gene>
<evidence type="ECO:0000313" key="2">
    <source>
        <dbReference type="Proteomes" id="UP000078148"/>
    </source>
</evidence>
<proteinExistence type="predicted"/>
<dbReference type="KEGG" id="pbv:AR543_04295"/>
<organism evidence="1 2">
    <name type="scientific">Paenibacillus bovis</name>
    <dbReference type="NCBI Taxonomy" id="1616788"/>
    <lineage>
        <taxon>Bacteria</taxon>
        <taxon>Bacillati</taxon>
        <taxon>Bacillota</taxon>
        <taxon>Bacilli</taxon>
        <taxon>Bacillales</taxon>
        <taxon>Paenibacillaceae</taxon>
        <taxon>Paenibacillus</taxon>
    </lineage>
</organism>
<evidence type="ECO:0008006" key="3">
    <source>
        <dbReference type="Google" id="ProtNLM"/>
    </source>
</evidence>
<accession>A0A172ZCE2</accession>
<dbReference type="STRING" id="1616788.AR543_04295"/>
<reference evidence="1 2" key="2">
    <citation type="journal article" date="2016" name="Int. J. Syst. Evol. Microbiol.">
        <title>Paenibacillus bovis sp. nov., isolated from raw yak (Bos grunniens) milk.</title>
        <authorList>
            <person name="Gao C."/>
            <person name="Han J."/>
            <person name="Liu Z."/>
            <person name="Xu X."/>
            <person name="Hang F."/>
            <person name="Wu Z."/>
        </authorList>
    </citation>
    <scope>NUCLEOTIDE SEQUENCE [LARGE SCALE GENOMIC DNA]</scope>
    <source>
        <strain evidence="1 2">BD3526</strain>
    </source>
</reference>
<dbReference type="Gene3D" id="3.30.530.20">
    <property type="match status" value="1"/>
</dbReference>